<feature type="domain" description="RNA polymerase sigma-70 region 2" evidence="5">
    <location>
        <begin position="34"/>
        <end position="102"/>
    </location>
</feature>
<dbReference type="InterPro" id="IPR039425">
    <property type="entry name" value="RNA_pol_sigma-70-like"/>
</dbReference>
<protein>
    <submittedName>
        <fullName evidence="7">RNA polymerase sigma factor</fullName>
    </submittedName>
</protein>
<dbReference type="InterPro" id="IPR013324">
    <property type="entry name" value="RNA_pol_sigma_r3/r4-like"/>
</dbReference>
<evidence type="ECO:0000313" key="8">
    <source>
        <dbReference type="Proteomes" id="UP001225596"/>
    </source>
</evidence>
<dbReference type="SUPFAM" id="SSF88659">
    <property type="entry name" value="Sigma3 and sigma4 domains of RNA polymerase sigma factors"/>
    <property type="match status" value="1"/>
</dbReference>
<evidence type="ECO:0000256" key="3">
    <source>
        <dbReference type="ARBA" id="ARBA00023082"/>
    </source>
</evidence>
<feature type="domain" description="RNA polymerase sigma factor 70 region 4 type 2" evidence="6">
    <location>
        <begin position="143"/>
        <end position="191"/>
    </location>
</feature>
<dbReference type="NCBIfam" id="TIGR02937">
    <property type="entry name" value="sigma70-ECF"/>
    <property type="match status" value="1"/>
</dbReference>
<accession>A0ABU1BS18</accession>
<evidence type="ECO:0000259" key="5">
    <source>
        <dbReference type="Pfam" id="PF04542"/>
    </source>
</evidence>
<proteinExistence type="inferred from homology"/>
<evidence type="ECO:0000259" key="6">
    <source>
        <dbReference type="Pfam" id="PF08281"/>
    </source>
</evidence>
<name>A0ABU1BS18_9BURK</name>
<dbReference type="PANTHER" id="PTHR43133">
    <property type="entry name" value="RNA POLYMERASE ECF-TYPE SIGMA FACTO"/>
    <property type="match status" value="1"/>
</dbReference>
<dbReference type="Proteomes" id="UP001225596">
    <property type="component" value="Unassembled WGS sequence"/>
</dbReference>
<reference evidence="7 8" key="1">
    <citation type="submission" date="2023-08" db="EMBL/GenBank/DDBJ databases">
        <title>Oxalobacteraceae gen .nov., isolated from river sludge outside the plant.</title>
        <authorList>
            <person name="Zhao S.Y."/>
        </authorList>
    </citation>
    <scope>NUCLEOTIDE SEQUENCE [LARGE SCALE GENOMIC DNA]</scope>
    <source>
        <strain evidence="7 8">R-40</strain>
    </source>
</reference>
<dbReference type="Pfam" id="PF08281">
    <property type="entry name" value="Sigma70_r4_2"/>
    <property type="match status" value="1"/>
</dbReference>
<dbReference type="Gene3D" id="1.10.10.10">
    <property type="entry name" value="Winged helix-like DNA-binding domain superfamily/Winged helix DNA-binding domain"/>
    <property type="match status" value="1"/>
</dbReference>
<evidence type="ECO:0000313" key="7">
    <source>
        <dbReference type="EMBL" id="MDQ9171196.1"/>
    </source>
</evidence>
<keyword evidence="3" id="KW-0731">Sigma factor</keyword>
<keyword evidence="2" id="KW-0805">Transcription regulation</keyword>
<dbReference type="InterPro" id="IPR007627">
    <property type="entry name" value="RNA_pol_sigma70_r2"/>
</dbReference>
<evidence type="ECO:0000256" key="2">
    <source>
        <dbReference type="ARBA" id="ARBA00023015"/>
    </source>
</evidence>
<comment type="similarity">
    <text evidence="1">Belongs to the sigma-70 factor family. ECF subfamily.</text>
</comment>
<dbReference type="Gene3D" id="1.10.1740.10">
    <property type="match status" value="1"/>
</dbReference>
<keyword evidence="8" id="KW-1185">Reference proteome</keyword>
<dbReference type="RefSeq" id="WP_338437131.1">
    <property type="nucleotide sequence ID" value="NZ_JAUYVH010000007.1"/>
</dbReference>
<dbReference type="NCBIfam" id="NF008888">
    <property type="entry name" value="PRK11922.1"/>
    <property type="match status" value="1"/>
</dbReference>
<organism evidence="7 8">
    <name type="scientific">Keguizhuia sedimenti</name>
    <dbReference type="NCBI Taxonomy" id="3064264"/>
    <lineage>
        <taxon>Bacteria</taxon>
        <taxon>Pseudomonadati</taxon>
        <taxon>Pseudomonadota</taxon>
        <taxon>Betaproteobacteria</taxon>
        <taxon>Burkholderiales</taxon>
        <taxon>Oxalobacteraceae</taxon>
        <taxon>Keguizhuia</taxon>
    </lineage>
</organism>
<sequence length="251" mass="28368">MHALPVNTAPDRNMSDPELLDRILSGDKSAFEQLMRRYNRALYRTARSILKDDTEAEDALQDAYLLAYRGLGKFRGESSLSTWLTRIVVNESIAHSRKTARTAKIIDFGTGLDEAASANQMPRNEPKTDQPDEIAMRAQMRKLIEKKIDDLPDTFRTVFMLRALEEMTVEETAACLNIPEATVRTRYFRAKGLLREALSREIDYGLEDAFNFDGERCDRIVKGTLQRLEEAESAGTGTVIASKDKAEQART</sequence>
<dbReference type="PANTHER" id="PTHR43133:SF51">
    <property type="entry name" value="RNA POLYMERASE SIGMA FACTOR"/>
    <property type="match status" value="1"/>
</dbReference>
<gene>
    <name evidence="7" type="ORF">Q8A64_12350</name>
</gene>
<comment type="caution">
    <text evidence="7">The sequence shown here is derived from an EMBL/GenBank/DDBJ whole genome shotgun (WGS) entry which is preliminary data.</text>
</comment>
<dbReference type="SUPFAM" id="SSF88946">
    <property type="entry name" value="Sigma2 domain of RNA polymerase sigma factors"/>
    <property type="match status" value="1"/>
</dbReference>
<dbReference type="InterPro" id="IPR013249">
    <property type="entry name" value="RNA_pol_sigma70_r4_t2"/>
</dbReference>
<keyword evidence="4" id="KW-0804">Transcription</keyword>
<evidence type="ECO:0000256" key="1">
    <source>
        <dbReference type="ARBA" id="ARBA00010641"/>
    </source>
</evidence>
<dbReference type="EMBL" id="JAUYVH010000007">
    <property type="protein sequence ID" value="MDQ9171196.1"/>
    <property type="molecule type" value="Genomic_DNA"/>
</dbReference>
<dbReference type="Pfam" id="PF04542">
    <property type="entry name" value="Sigma70_r2"/>
    <property type="match status" value="1"/>
</dbReference>
<dbReference type="CDD" id="cd06171">
    <property type="entry name" value="Sigma70_r4"/>
    <property type="match status" value="1"/>
</dbReference>
<dbReference type="InterPro" id="IPR036388">
    <property type="entry name" value="WH-like_DNA-bd_sf"/>
</dbReference>
<evidence type="ECO:0000256" key="4">
    <source>
        <dbReference type="ARBA" id="ARBA00023163"/>
    </source>
</evidence>
<dbReference type="InterPro" id="IPR014284">
    <property type="entry name" value="RNA_pol_sigma-70_dom"/>
</dbReference>
<dbReference type="InterPro" id="IPR013325">
    <property type="entry name" value="RNA_pol_sigma_r2"/>
</dbReference>